<proteinExistence type="predicted"/>
<organism evidence="2 3">
    <name type="scientific">Hufsiella arboris</name>
    <dbReference type="NCBI Taxonomy" id="2695275"/>
    <lineage>
        <taxon>Bacteria</taxon>
        <taxon>Pseudomonadati</taxon>
        <taxon>Bacteroidota</taxon>
        <taxon>Sphingobacteriia</taxon>
        <taxon>Sphingobacteriales</taxon>
        <taxon>Sphingobacteriaceae</taxon>
        <taxon>Hufsiella</taxon>
    </lineage>
</organism>
<sequence length="566" mass="63265">MKRFYTLLLVSFVAINPFTKFRNTGYIPLFPSGPVAFCGNLRFALPDSLQPPAKLLSGMGNLNHPISTKSELSQKFFNQGLSLIYGFNHNEAIRSFKQAISNDSTCAMAYWGIAYAWGPNINMPMTEANEKTAYQAIQKAKSLVPTVSKKDAEFINALSLRYSDGKKGSRKDLDSLYIRAMKNLASNYPDDADAQTLYADALMNTFPWQYWEASGKLKPKAEEVYQVLTLALKDNPDHVGANHLMIHLVEGSNDLTAGLQSARVLASLMPGAGHIVHMPSHIYIRTGMFVEAEKSNVDAVKIDEAMYGNMPDGMYSMYYSHNIHFLTFTANMLGQSNASLNNATKIAGKIDKRQLGENVFMQEMSLVPMYSMVRFGKWNQVLEQPDPGNEYPYMQAIWHFARGMANTRQGKFSAAATDLKKLDSLRKLDTLKSMYASLDPVSNTVTVATLVLKGQLSYAKGDVNEGIKTLMEGVKSEDQLIYNEPPTWPLPVREYLGVALLKTKNYAAAEKVFREDLKRHPDNGWSLLGLQQSLTGQQKTSESQQLKKQFENAWRNADVKIQAAVF</sequence>
<evidence type="ECO:0000313" key="3">
    <source>
        <dbReference type="Proteomes" id="UP000466586"/>
    </source>
</evidence>
<dbReference type="Gene3D" id="1.25.40.10">
    <property type="entry name" value="Tetratricopeptide repeat domain"/>
    <property type="match status" value="2"/>
</dbReference>
<dbReference type="InterPro" id="IPR011990">
    <property type="entry name" value="TPR-like_helical_dom_sf"/>
</dbReference>
<dbReference type="SMART" id="SM00028">
    <property type="entry name" value="TPR"/>
    <property type="match status" value="2"/>
</dbReference>
<dbReference type="Proteomes" id="UP000466586">
    <property type="component" value="Unassembled WGS sequence"/>
</dbReference>
<dbReference type="RefSeq" id="WP_160844512.1">
    <property type="nucleotide sequence ID" value="NZ_WVHT01000004.1"/>
</dbReference>
<dbReference type="AlphaFoldDB" id="A0A7K1Y9S5"/>
<keyword evidence="1" id="KW-0802">TPR repeat</keyword>
<dbReference type="SUPFAM" id="SSF81901">
    <property type="entry name" value="HCP-like"/>
    <property type="match status" value="1"/>
</dbReference>
<evidence type="ECO:0000313" key="2">
    <source>
        <dbReference type="EMBL" id="MXV51335.1"/>
    </source>
</evidence>
<name>A0A7K1Y9S5_9SPHI</name>
<protein>
    <recommendedName>
        <fullName evidence="4">Tetratricopeptide repeat protein</fullName>
    </recommendedName>
</protein>
<evidence type="ECO:0000256" key="1">
    <source>
        <dbReference type="PROSITE-ProRule" id="PRU00339"/>
    </source>
</evidence>
<dbReference type="PROSITE" id="PS50005">
    <property type="entry name" value="TPR"/>
    <property type="match status" value="1"/>
</dbReference>
<evidence type="ECO:0008006" key="4">
    <source>
        <dbReference type="Google" id="ProtNLM"/>
    </source>
</evidence>
<dbReference type="PANTHER" id="PTHR45588:SF1">
    <property type="entry name" value="WW DOMAIN-CONTAINING PROTEIN"/>
    <property type="match status" value="1"/>
</dbReference>
<feature type="repeat" description="TPR" evidence="1">
    <location>
        <begin position="490"/>
        <end position="523"/>
    </location>
</feature>
<keyword evidence="3" id="KW-1185">Reference proteome</keyword>
<reference evidence="2 3" key="1">
    <citation type="submission" date="2019-11" db="EMBL/GenBank/DDBJ databases">
        <title>Pedobacter sp. HMF7647 Genome sequencing and assembly.</title>
        <authorList>
            <person name="Kang H."/>
            <person name="Kim H."/>
            <person name="Joh K."/>
        </authorList>
    </citation>
    <scope>NUCLEOTIDE SEQUENCE [LARGE SCALE GENOMIC DNA]</scope>
    <source>
        <strain evidence="2 3">HMF7647</strain>
    </source>
</reference>
<dbReference type="InterPro" id="IPR019734">
    <property type="entry name" value="TPR_rpt"/>
</dbReference>
<dbReference type="EMBL" id="WVHT01000004">
    <property type="protein sequence ID" value="MXV51335.1"/>
    <property type="molecule type" value="Genomic_DNA"/>
</dbReference>
<dbReference type="PANTHER" id="PTHR45588">
    <property type="entry name" value="TPR DOMAIN-CONTAINING PROTEIN"/>
    <property type="match status" value="1"/>
</dbReference>
<gene>
    <name evidence="2" type="ORF">GS399_10175</name>
</gene>
<dbReference type="SUPFAM" id="SSF48452">
    <property type="entry name" value="TPR-like"/>
    <property type="match status" value="1"/>
</dbReference>
<comment type="caution">
    <text evidence="2">The sequence shown here is derived from an EMBL/GenBank/DDBJ whole genome shotgun (WGS) entry which is preliminary data.</text>
</comment>
<accession>A0A7K1Y9S5</accession>